<dbReference type="Pfam" id="PF03524">
    <property type="entry name" value="CagX"/>
    <property type="match status" value="1"/>
</dbReference>
<proteinExistence type="predicted"/>
<evidence type="ECO:0000313" key="2">
    <source>
        <dbReference type="Proteomes" id="UP000321523"/>
    </source>
</evidence>
<comment type="caution">
    <text evidence="1">The sequence shown here is derived from an EMBL/GenBank/DDBJ whole genome shotgun (WGS) entry which is preliminary data.</text>
</comment>
<dbReference type="AlphaFoldDB" id="A0A512DZA4"/>
<keyword evidence="2" id="KW-1185">Reference proteome</keyword>
<name>A0A512DZA4_9PROT</name>
<evidence type="ECO:0000313" key="1">
    <source>
        <dbReference type="EMBL" id="GEO41818.1"/>
    </source>
</evidence>
<dbReference type="InterPro" id="IPR010258">
    <property type="entry name" value="Conjugal_tfr_TrbG/VirB9/CagX"/>
</dbReference>
<dbReference type="Proteomes" id="UP000321523">
    <property type="component" value="Unassembled WGS sequence"/>
</dbReference>
<organism evidence="1 2">
    <name type="scientific">Skermanella aerolata</name>
    <dbReference type="NCBI Taxonomy" id="393310"/>
    <lineage>
        <taxon>Bacteria</taxon>
        <taxon>Pseudomonadati</taxon>
        <taxon>Pseudomonadota</taxon>
        <taxon>Alphaproteobacteria</taxon>
        <taxon>Rhodospirillales</taxon>
        <taxon>Azospirillaceae</taxon>
        <taxon>Skermanella</taxon>
    </lineage>
</organism>
<reference evidence="1 2" key="1">
    <citation type="submission" date="2019-07" db="EMBL/GenBank/DDBJ databases">
        <title>Whole genome shotgun sequence of Skermanella aerolata NBRC 106429.</title>
        <authorList>
            <person name="Hosoyama A."/>
            <person name="Uohara A."/>
            <person name="Ohji S."/>
            <person name="Ichikawa N."/>
        </authorList>
    </citation>
    <scope>NUCLEOTIDE SEQUENCE [LARGE SCALE GENOMIC DNA]</scope>
    <source>
        <strain evidence="1 2">NBRC 106429</strain>
    </source>
</reference>
<dbReference type="EMBL" id="BJYZ01000032">
    <property type="protein sequence ID" value="GEO41818.1"/>
    <property type="molecule type" value="Genomic_DNA"/>
</dbReference>
<accession>A0A512DZA4</accession>
<protein>
    <submittedName>
        <fullName evidence="1">Uncharacterized protein</fullName>
    </submittedName>
</protein>
<gene>
    <name evidence="1" type="ORF">SAE02_59660</name>
</gene>
<sequence length="285" mass="31391">MPIGGVATRPAQPEKRYKSASAKIADAVRQSRRTALDCTFEGSIMTCPYHTGLRHEVILDGASTEGATDSNDTQFWLEPGEETPEAIFGNPQYFSAEVTAGGVDATSMRAKRDRAHGRNTPGARLIITVKNYKPGERTSLTISTGSRTYLYDLVVPSCKQSEVEPPHKCNAPYNPVVQHTYESDQPKLVAAAAPGQETPAVSDTRYTYDGPADFLPREWSAYNDGVNTYILPPSRLASRPVPFLPRGSAPSFWVDPQSRHYVIRGLPDEVVFSRGDLTMSVRRER</sequence>